<evidence type="ECO:0000313" key="1">
    <source>
        <dbReference type="EMBL" id="CAB4035525.1"/>
    </source>
</evidence>
<dbReference type="EMBL" id="CACRXK020021133">
    <property type="protein sequence ID" value="CAB4035525.1"/>
    <property type="molecule type" value="Genomic_DNA"/>
</dbReference>
<dbReference type="Proteomes" id="UP001152795">
    <property type="component" value="Unassembled WGS sequence"/>
</dbReference>
<accession>A0A6S7JSB3</accession>
<comment type="caution">
    <text evidence="1">The sequence shown here is derived from an EMBL/GenBank/DDBJ whole genome shotgun (WGS) entry which is preliminary data.</text>
</comment>
<dbReference type="PANTHER" id="PTHR46704">
    <property type="entry name" value="CXC DOMAIN-CONTAINING PROTEIN-RELATED"/>
    <property type="match status" value="1"/>
</dbReference>
<dbReference type="AlphaFoldDB" id="A0A6S7JSB3"/>
<name>A0A6S7JSB3_PARCT</name>
<sequence>MRSGVKADLLRCLEADLPEQNGVPVVDATILDGAAVVQMLNPGTSKTFQEYGERVFTPYIAAQFQKSHRVDLVWDLYLPASLKASTRQKRGKGTRKRVAPSTAMPKNWKNFLRVDQNKTELFTFLSQKVVHIPLADGKELYASDGSGVLCSPAESNLARLAPCSQEEADTRLLLHVADAVQKGCTKITIRTVDTEVVVLAVASFSKIGPDELWIAFGAGSSFRELLCMPNEISEKALLLLERYVVLMYDRTSESTNVNDARKQLFTQKSRTLENIPPTQAALKQHIKRTRYQAHCWNQALVKDPEMPDPSDWGWTRDTTGWQPLCTTLPEASKSCHELIHCSCKKGCTGRCKCVKAALKCTALCVCSGDC</sequence>
<protein>
    <submittedName>
        <fullName evidence="1">Uncharacterized protein</fullName>
    </submittedName>
</protein>
<keyword evidence="2" id="KW-1185">Reference proteome</keyword>
<organism evidence="1 2">
    <name type="scientific">Paramuricea clavata</name>
    <name type="common">Red gorgonian</name>
    <name type="synonym">Violescent sea-whip</name>
    <dbReference type="NCBI Taxonomy" id="317549"/>
    <lineage>
        <taxon>Eukaryota</taxon>
        <taxon>Metazoa</taxon>
        <taxon>Cnidaria</taxon>
        <taxon>Anthozoa</taxon>
        <taxon>Octocorallia</taxon>
        <taxon>Malacalcyonacea</taxon>
        <taxon>Plexauridae</taxon>
        <taxon>Paramuricea</taxon>
    </lineage>
</organism>
<dbReference type="OrthoDB" id="5949854at2759"/>
<proteinExistence type="predicted"/>
<evidence type="ECO:0000313" key="2">
    <source>
        <dbReference type="Proteomes" id="UP001152795"/>
    </source>
</evidence>
<dbReference type="PANTHER" id="PTHR46704:SF9">
    <property type="entry name" value="BHLH DOMAIN-CONTAINING PROTEIN"/>
    <property type="match status" value="1"/>
</dbReference>
<reference evidence="1" key="1">
    <citation type="submission" date="2020-04" db="EMBL/GenBank/DDBJ databases">
        <authorList>
            <person name="Alioto T."/>
            <person name="Alioto T."/>
            <person name="Gomez Garrido J."/>
        </authorList>
    </citation>
    <scope>NUCLEOTIDE SEQUENCE</scope>
    <source>
        <strain evidence="1">A484AB</strain>
    </source>
</reference>
<gene>
    <name evidence="1" type="ORF">PACLA_8A015344</name>
</gene>